<sequence length="70" mass="7371">MPIALRVVHLVYDTPAPGASQQVVHRTPIGGLVRLPAGDRVVVPVDKAVAAEIRTKGSGRAVSLKTYSAR</sequence>
<name>A0A540W6T1_9ACTN</name>
<evidence type="ECO:0000313" key="2">
    <source>
        <dbReference type="Proteomes" id="UP000319103"/>
    </source>
</evidence>
<dbReference type="Proteomes" id="UP000319103">
    <property type="component" value="Unassembled WGS sequence"/>
</dbReference>
<dbReference type="OrthoDB" id="4166289at2"/>
<dbReference type="RefSeq" id="WP_141635242.1">
    <property type="nucleotide sequence ID" value="NZ_VIGB01000003.1"/>
</dbReference>
<proteinExistence type="predicted"/>
<protein>
    <submittedName>
        <fullName evidence="1">Uncharacterized protein</fullName>
    </submittedName>
</protein>
<evidence type="ECO:0000313" key="1">
    <source>
        <dbReference type="EMBL" id="TQF04683.1"/>
    </source>
</evidence>
<comment type="caution">
    <text evidence="1">The sequence shown here is derived from an EMBL/GenBank/DDBJ whole genome shotgun (WGS) entry which is preliminary data.</text>
</comment>
<keyword evidence="2" id="KW-1185">Reference proteome</keyword>
<accession>A0A540W6T1</accession>
<dbReference type="AlphaFoldDB" id="A0A540W6T1"/>
<dbReference type="EMBL" id="VIGB01000003">
    <property type="protein sequence ID" value="TQF04683.1"/>
    <property type="molecule type" value="Genomic_DNA"/>
</dbReference>
<organism evidence="1 2">
    <name type="scientific">Kitasatospora acidiphila</name>
    <dbReference type="NCBI Taxonomy" id="2567942"/>
    <lineage>
        <taxon>Bacteria</taxon>
        <taxon>Bacillati</taxon>
        <taxon>Actinomycetota</taxon>
        <taxon>Actinomycetes</taxon>
        <taxon>Kitasatosporales</taxon>
        <taxon>Streptomycetaceae</taxon>
        <taxon>Kitasatospora</taxon>
    </lineage>
</organism>
<reference evidence="1 2" key="1">
    <citation type="submission" date="2019-06" db="EMBL/GenBank/DDBJ databases">
        <title>Description of Kitasatospora acidophila sp. nov. isolated from pine grove soil, and reclassification of Streptomyces novaecaesareae to Kitasatospora novaeceasareae comb. nov.</title>
        <authorList>
            <person name="Kim M.J."/>
        </authorList>
    </citation>
    <scope>NUCLEOTIDE SEQUENCE [LARGE SCALE GENOMIC DNA]</scope>
    <source>
        <strain evidence="1 2">MMS16-CNU292</strain>
    </source>
</reference>
<gene>
    <name evidence="1" type="ORF">E6W39_23735</name>
</gene>